<reference evidence="5" key="1">
    <citation type="submission" date="2017-02" db="UniProtKB">
        <authorList>
            <consortium name="WormBaseParasite"/>
        </authorList>
    </citation>
    <scope>IDENTIFICATION</scope>
</reference>
<evidence type="ECO:0000259" key="2">
    <source>
        <dbReference type="Pfam" id="PF01764"/>
    </source>
</evidence>
<keyword evidence="1" id="KW-0732">Signal</keyword>
<dbReference type="OrthoDB" id="5866690at2759"/>
<dbReference type="InterPro" id="IPR002921">
    <property type="entry name" value="Fungal_lipase-type"/>
</dbReference>
<dbReference type="CDD" id="cd00519">
    <property type="entry name" value="Lipase_3"/>
    <property type="match status" value="1"/>
</dbReference>
<reference evidence="3 4" key="2">
    <citation type="submission" date="2018-10" db="EMBL/GenBank/DDBJ databases">
        <authorList>
            <consortium name="Pathogen Informatics"/>
        </authorList>
    </citation>
    <scope>NUCLEOTIDE SEQUENCE [LARGE SCALE GENOMIC DNA]</scope>
</reference>
<keyword evidence="4" id="KW-1185">Reference proteome</keyword>
<dbReference type="AlphaFoldDB" id="A0A0N4UYI0"/>
<accession>A0A0N4UYI0</accession>
<evidence type="ECO:0000313" key="3">
    <source>
        <dbReference type="EMBL" id="VDD87199.1"/>
    </source>
</evidence>
<evidence type="ECO:0000256" key="1">
    <source>
        <dbReference type="SAM" id="SignalP"/>
    </source>
</evidence>
<evidence type="ECO:0000313" key="5">
    <source>
        <dbReference type="WBParaSite" id="EVEC_0000263401-mRNA-1"/>
    </source>
</evidence>
<feature type="signal peptide" evidence="1">
    <location>
        <begin position="1"/>
        <end position="17"/>
    </location>
</feature>
<gene>
    <name evidence="3" type="ORF">EVEC_LOCUS2342</name>
</gene>
<feature type="chain" id="PRO_5043122535" evidence="1">
    <location>
        <begin position="18"/>
        <end position="220"/>
    </location>
</feature>
<dbReference type="Proteomes" id="UP000274131">
    <property type="component" value="Unassembled WGS sequence"/>
</dbReference>
<dbReference type="Pfam" id="PF01764">
    <property type="entry name" value="Lipase_3"/>
    <property type="match status" value="1"/>
</dbReference>
<dbReference type="EMBL" id="UXUI01007362">
    <property type="protein sequence ID" value="VDD87199.1"/>
    <property type="molecule type" value="Genomic_DNA"/>
</dbReference>
<dbReference type="Gene3D" id="3.40.50.1820">
    <property type="entry name" value="alpha/beta hydrolase"/>
    <property type="match status" value="1"/>
</dbReference>
<protein>
    <submittedName>
        <fullName evidence="5">Lipase_3 domain-containing protein</fullName>
    </submittedName>
</protein>
<proteinExistence type="predicted"/>
<evidence type="ECO:0000313" key="4">
    <source>
        <dbReference type="Proteomes" id="UP000274131"/>
    </source>
</evidence>
<organism evidence="5">
    <name type="scientific">Enterobius vermicularis</name>
    <name type="common">Human pinworm</name>
    <dbReference type="NCBI Taxonomy" id="51028"/>
    <lineage>
        <taxon>Eukaryota</taxon>
        <taxon>Metazoa</taxon>
        <taxon>Ecdysozoa</taxon>
        <taxon>Nematoda</taxon>
        <taxon>Chromadorea</taxon>
        <taxon>Rhabditida</taxon>
        <taxon>Spirurina</taxon>
        <taxon>Oxyuridomorpha</taxon>
        <taxon>Oxyuroidea</taxon>
        <taxon>Oxyuridae</taxon>
        <taxon>Enterobius</taxon>
    </lineage>
</organism>
<sequence>MRQQLLLMLLIVPIIYADSCNQYNTCRQCDSAVDSDGSQMCSWCSHTLKCVSISGLECVFGNKISDIYDCPIEVSNGYEYEESFAKKMMGISGAAYTSKPNECLKNIIHGATLKKQVTVQCDSEDDDCSGFVGLSSYYKAIILSFRGTDGFTQLVVEAAESVFSKKVSVIGGGKVSKYFYDAFNSVWSGGMMAEVLSLRSAYPSYELWVLFTPLQIVCNI</sequence>
<name>A0A0N4UYI0_ENTVE</name>
<dbReference type="GO" id="GO:0006629">
    <property type="term" value="P:lipid metabolic process"/>
    <property type="evidence" value="ECO:0007669"/>
    <property type="project" value="InterPro"/>
</dbReference>
<dbReference type="STRING" id="51028.A0A0N4UYI0"/>
<feature type="domain" description="Fungal lipase-type" evidence="2">
    <location>
        <begin position="143"/>
        <end position="209"/>
    </location>
</feature>
<dbReference type="InterPro" id="IPR029058">
    <property type="entry name" value="AB_hydrolase_fold"/>
</dbReference>
<dbReference type="PANTHER" id="PTHR45908">
    <property type="entry name" value="PROTEIN CBG11750-RELATED"/>
    <property type="match status" value="1"/>
</dbReference>
<dbReference type="WBParaSite" id="EVEC_0000263401-mRNA-1">
    <property type="protein sequence ID" value="EVEC_0000263401-mRNA-1"/>
    <property type="gene ID" value="EVEC_0000263401"/>
</dbReference>
<dbReference type="SUPFAM" id="SSF53474">
    <property type="entry name" value="alpha/beta-Hydrolases"/>
    <property type="match status" value="1"/>
</dbReference>